<keyword evidence="5" id="KW-0496">Mitochondrion</keyword>
<proteinExistence type="inferred from homology"/>
<keyword evidence="4" id="KW-0689">Ribosomal protein</keyword>
<evidence type="ECO:0000256" key="2">
    <source>
        <dbReference type="ARBA" id="ARBA00010152"/>
    </source>
</evidence>
<dbReference type="PANTHER" id="PTHR21338:SF0">
    <property type="entry name" value="LARGE RIBOSOMAL SUBUNIT PROTEIN ML41"/>
    <property type="match status" value="1"/>
</dbReference>
<dbReference type="RefSeq" id="XP_007879920.1">
    <property type="nucleotide sequence ID" value="XM_007881729.1"/>
</dbReference>
<dbReference type="HOGENOM" id="CLU_119656_0_0_1"/>
<comment type="similarity">
    <text evidence="2">Belongs to the mitochondrion-specific ribosomal protein mL41 family.</text>
</comment>
<protein>
    <submittedName>
        <fullName evidence="7">Uncharacterized protein</fullName>
    </submittedName>
</protein>
<evidence type="ECO:0000256" key="6">
    <source>
        <dbReference type="ARBA" id="ARBA00023274"/>
    </source>
</evidence>
<evidence type="ECO:0000313" key="8">
    <source>
        <dbReference type="Proteomes" id="UP000053664"/>
    </source>
</evidence>
<dbReference type="Proteomes" id="UP000053664">
    <property type="component" value="Unassembled WGS sequence"/>
</dbReference>
<dbReference type="InterPro" id="IPR019189">
    <property type="entry name" value="Ribosomal_mL41"/>
</dbReference>
<evidence type="ECO:0000313" key="7">
    <source>
        <dbReference type="EMBL" id="EPQ28379.1"/>
    </source>
</evidence>
<organism evidence="7 8">
    <name type="scientific">Pseudozyma flocculosa PF-1</name>
    <dbReference type="NCBI Taxonomy" id="1277687"/>
    <lineage>
        <taxon>Eukaryota</taxon>
        <taxon>Fungi</taxon>
        <taxon>Dikarya</taxon>
        <taxon>Basidiomycota</taxon>
        <taxon>Ustilaginomycotina</taxon>
        <taxon>Ustilaginomycetes</taxon>
        <taxon>Ustilaginales</taxon>
        <taxon>Ustilaginaceae</taxon>
        <taxon>Pseudozyma</taxon>
    </lineage>
</organism>
<keyword evidence="3" id="KW-0809">Transit peptide</keyword>
<dbReference type="KEGG" id="pfp:PFL1_04206"/>
<dbReference type="Pfam" id="PF09809">
    <property type="entry name" value="MRP-L27"/>
    <property type="match status" value="1"/>
</dbReference>
<evidence type="ECO:0000256" key="1">
    <source>
        <dbReference type="ARBA" id="ARBA00004173"/>
    </source>
</evidence>
<name>A0A061H7D2_9BASI</name>
<reference evidence="7 8" key="1">
    <citation type="journal article" date="2013" name="Plant Cell">
        <title>The transition from a phytopathogenic smut ancestor to an anamorphic biocontrol agent deciphered by comparative whole-genome analysis.</title>
        <authorList>
            <person name="Lefebvre F."/>
            <person name="Joly D.L."/>
            <person name="Labbe C."/>
            <person name="Teichmann B."/>
            <person name="Linning R."/>
            <person name="Belzile F."/>
            <person name="Bakkeren G."/>
            <person name="Belanger R.R."/>
        </authorList>
    </citation>
    <scope>NUCLEOTIDE SEQUENCE [LARGE SCALE GENOMIC DNA]</scope>
    <source>
        <strain evidence="7 8">PF-1</strain>
    </source>
</reference>
<evidence type="ECO:0000256" key="5">
    <source>
        <dbReference type="ARBA" id="ARBA00023128"/>
    </source>
</evidence>
<dbReference type="OrthoDB" id="408933at2759"/>
<dbReference type="PANTHER" id="PTHR21338">
    <property type="entry name" value="MITOCHONDRIAL RIBOSOMAL PROTEIN L41"/>
    <property type="match status" value="1"/>
</dbReference>
<dbReference type="GO" id="GO:0005762">
    <property type="term" value="C:mitochondrial large ribosomal subunit"/>
    <property type="evidence" value="ECO:0007669"/>
    <property type="project" value="InterPro"/>
</dbReference>
<dbReference type="GO" id="GO:0006412">
    <property type="term" value="P:translation"/>
    <property type="evidence" value="ECO:0007669"/>
    <property type="project" value="TreeGrafter"/>
</dbReference>
<dbReference type="eggNOG" id="ENOG502RCMN">
    <property type="taxonomic scope" value="Eukaryota"/>
</dbReference>
<comment type="subcellular location">
    <subcellularLocation>
        <location evidence="1">Mitochondrion</location>
    </subcellularLocation>
</comment>
<dbReference type="GO" id="GO:0003735">
    <property type="term" value="F:structural constituent of ribosome"/>
    <property type="evidence" value="ECO:0007669"/>
    <property type="project" value="InterPro"/>
</dbReference>
<keyword evidence="6" id="KW-0687">Ribonucleoprotein</keyword>
<dbReference type="EMBL" id="KE361635">
    <property type="protein sequence ID" value="EPQ28379.1"/>
    <property type="molecule type" value="Genomic_DNA"/>
</dbReference>
<accession>A0A061H7D2</accession>
<gene>
    <name evidence="7" type="ORF">PFL1_04206</name>
</gene>
<dbReference type="GeneID" id="19318312"/>
<evidence type="ECO:0000256" key="4">
    <source>
        <dbReference type="ARBA" id="ARBA00022980"/>
    </source>
</evidence>
<dbReference type="AlphaFoldDB" id="A0A061H7D2"/>
<sequence>MFKPTPSLCSKASRLPLTSKKGNRDFFKGTRTGNIMRRKRIATSDPAGRQLYDKNGRELSWTIKTHRIDEARVPSYIVPPGLAETKLRPYVFIGDASDGGVSSKDKIGMPNYPKMDQHGFDGTYYRSIINEMLQKRRIRERQDEDKRIAEAVRQK</sequence>
<evidence type="ECO:0000256" key="3">
    <source>
        <dbReference type="ARBA" id="ARBA00022946"/>
    </source>
</evidence>